<dbReference type="InterPro" id="IPR040780">
    <property type="entry name" value="Rpn6_C_helix"/>
</dbReference>
<organism evidence="2">
    <name type="scientific">Hanusia phi</name>
    <dbReference type="NCBI Taxonomy" id="3032"/>
    <lineage>
        <taxon>Eukaryota</taxon>
        <taxon>Cryptophyceae</taxon>
        <taxon>Pyrenomonadales</taxon>
        <taxon>Geminigeraceae</taxon>
        <taxon>Hanusia</taxon>
    </lineage>
</organism>
<dbReference type="InterPro" id="IPR000717">
    <property type="entry name" value="PCI_dom"/>
</dbReference>
<feature type="domain" description="PCI" evidence="1">
    <location>
        <begin position="1"/>
        <end position="158"/>
    </location>
</feature>
<reference evidence="2" key="1">
    <citation type="submission" date="2021-01" db="EMBL/GenBank/DDBJ databases">
        <authorList>
            <person name="Corre E."/>
            <person name="Pelletier E."/>
            <person name="Niang G."/>
            <person name="Scheremetjew M."/>
            <person name="Finn R."/>
            <person name="Kale V."/>
            <person name="Holt S."/>
            <person name="Cochrane G."/>
            <person name="Meng A."/>
            <person name="Brown T."/>
            <person name="Cohen L."/>
        </authorList>
    </citation>
    <scope>NUCLEOTIDE SEQUENCE</scope>
    <source>
        <strain evidence="2">CCMP325</strain>
    </source>
</reference>
<dbReference type="InterPro" id="IPR036390">
    <property type="entry name" value="WH_DNA-bd_sf"/>
</dbReference>
<evidence type="ECO:0000259" key="1">
    <source>
        <dbReference type="PROSITE" id="PS50250"/>
    </source>
</evidence>
<proteinExistence type="predicted"/>
<dbReference type="Pfam" id="PF01399">
    <property type="entry name" value="PCI"/>
    <property type="match status" value="1"/>
</dbReference>
<sequence>MEAFHSQDDPRFVKSLKHMLLCKIMTNASDEVTGLIDSKYALKNGSSKELEAMRAIAVAYKERSLAKLIDTQEMYTEELKEDPVTKFHLDSLYNTLLEQNLSRLIEPFSQVQIAHVADLIKLPVETVETTLSQMILDKKFNGILDQGSGALIAYEDLPDNATLETGLETIDHMSKVVDSLYVRAARLS</sequence>
<dbReference type="InterPro" id="IPR050871">
    <property type="entry name" value="26S_Proteasome/COP9_Components"/>
</dbReference>
<dbReference type="PROSITE" id="PS50250">
    <property type="entry name" value="PCI"/>
    <property type="match status" value="1"/>
</dbReference>
<dbReference type="AlphaFoldDB" id="A0A7S0HHF0"/>
<name>A0A7S0HHF0_9CRYP</name>
<evidence type="ECO:0000313" key="2">
    <source>
        <dbReference type="EMBL" id="CAD8481310.1"/>
    </source>
</evidence>
<protein>
    <recommendedName>
        <fullName evidence="1">PCI domain-containing protein</fullName>
    </recommendedName>
</protein>
<dbReference type="Pfam" id="PF18503">
    <property type="entry name" value="RPN6_C_helix"/>
    <property type="match status" value="1"/>
</dbReference>
<dbReference type="PANTHER" id="PTHR10678">
    <property type="entry name" value="26S PROTEASOME NON-ATPASE REGULATORY SUBUNIT 11/COP9 SIGNALOSOME COMPLEX SUBUNIT 2"/>
    <property type="match status" value="1"/>
</dbReference>
<dbReference type="EMBL" id="HBEO01013109">
    <property type="protein sequence ID" value="CAD8481310.1"/>
    <property type="molecule type" value="Transcribed_RNA"/>
</dbReference>
<gene>
    <name evidence="2" type="ORF">HPHI1048_LOCUS8931</name>
</gene>
<dbReference type="Gene3D" id="1.25.40.570">
    <property type="match status" value="1"/>
</dbReference>
<dbReference type="SMART" id="SM00088">
    <property type="entry name" value="PINT"/>
    <property type="match status" value="1"/>
</dbReference>
<accession>A0A7S0HHF0</accession>
<dbReference type="SUPFAM" id="SSF46785">
    <property type="entry name" value="Winged helix' DNA-binding domain"/>
    <property type="match status" value="1"/>
</dbReference>